<dbReference type="GO" id="GO:0006950">
    <property type="term" value="P:response to stress"/>
    <property type="evidence" value="ECO:0007669"/>
    <property type="project" value="TreeGrafter"/>
</dbReference>
<feature type="domain" description="HTH marR-type" evidence="6">
    <location>
        <begin position="12"/>
        <end position="146"/>
    </location>
</feature>
<dbReference type="PANTHER" id="PTHR33164">
    <property type="entry name" value="TRANSCRIPTIONAL REGULATOR, MARR FAMILY"/>
    <property type="match status" value="1"/>
</dbReference>
<dbReference type="GO" id="GO:0005737">
    <property type="term" value="C:cytoplasm"/>
    <property type="evidence" value="ECO:0007669"/>
    <property type="project" value="UniProtKB-SubCell"/>
</dbReference>
<dbReference type="Pfam" id="PF22381">
    <property type="entry name" value="Staph_reg_Sar_Rot"/>
    <property type="match status" value="1"/>
</dbReference>
<dbReference type="SMART" id="SM00347">
    <property type="entry name" value="HTH_MARR"/>
    <property type="match status" value="1"/>
</dbReference>
<dbReference type="InterPro" id="IPR036388">
    <property type="entry name" value="WH-like_DNA-bd_sf"/>
</dbReference>
<reference evidence="7 8" key="1">
    <citation type="submission" date="2015-01" db="EMBL/GenBank/DDBJ databases">
        <title>Paenibacillus swuensis/DY6/whole genome sequencing.</title>
        <authorList>
            <person name="Kim M.K."/>
            <person name="Srinivasan S."/>
            <person name="Lee J.-J."/>
        </authorList>
    </citation>
    <scope>NUCLEOTIDE SEQUENCE [LARGE SCALE GENOMIC DNA]</scope>
    <source>
        <strain evidence="7 8">DY6</strain>
    </source>
</reference>
<evidence type="ECO:0000256" key="3">
    <source>
        <dbReference type="ARBA" id="ARBA00023015"/>
    </source>
</evidence>
<protein>
    <submittedName>
        <fullName evidence="7">MarR family transcriptional regulator</fullName>
    </submittedName>
</protein>
<organism evidence="7 8">
    <name type="scientific">Paenibacillus swuensis</name>
    <dbReference type="NCBI Taxonomy" id="1178515"/>
    <lineage>
        <taxon>Bacteria</taxon>
        <taxon>Bacillati</taxon>
        <taxon>Bacillota</taxon>
        <taxon>Bacilli</taxon>
        <taxon>Bacillales</taxon>
        <taxon>Paenibacillaceae</taxon>
        <taxon>Paenibacillus</taxon>
    </lineage>
</organism>
<evidence type="ECO:0000313" key="7">
    <source>
        <dbReference type="EMBL" id="ANE46580.1"/>
    </source>
</evidence>
<evidence type="ECO:0000256" key="1">
    <source>
        <dbReference type="ARBA" id="ARBA00004496"/>
    </source>
</evidence>
<dbReference type="Gene3D" id="1.10.10.10">
    <property type="entry name" value="Winged helix-like DNA-binding domain superfamily/Winged helix DNA-binding domain"/>
    <property type="match status" value="1"/>
</dbReference>
<proteinExistence type="predicted"/>
<dbReference type="AlphaFoldDB" id="A0A172THT8"/>
<name>A0A172THT8_9BACL</name>
<dbReference type="RefSeq" id="WP_068606160.1">
    <property type="nucleotide sequence ID" value="NZ_CP011388.1"/>
</dbReference>
<dbReference type="InterPro" id="IPR055166">
    <property type="entry name" value="Transc_reg_Sar_Rot_HTH"/>
</dbReference>
<dbReference type="FunFam" id="1.10.10.10:FF:000163">
    <property type="entry name" value="MarR family transcriptional regulator"/>
    <property type="match status" value="1"/>
</dbReference>
<keyword evidence="2" id="KW-0963">Cytoplasm</keyword>
<dbReference type="InterPro" id="IPR036390">
    <property type="entry name" value="WH_DNA-bd_sf"/>
</dbReference>
<dbReference type="InterPro" id="IPR000835">
    <property type="entry name" value="HTH_MarR-typ"/>
</dbReference>
<dbReference type="GO" id="GO:0003677">
    <property type="term" value="F:DNA binding"/>
    <property type="evidence" value="ECO:0007669"/>
    <property type="project" value="UniProtKB-KW"/>
</dbReference>
<dbReference type="OrthoDB" id="9806864at2"/>
<dbReference type="SUPFAM" id="SSF46785">
    <property type="entry name" value="Winged helix' DNA-binding domain"/>
    <property type="match status" value="1"/>
</dbReference>
<keyword evidence="8" id="KW-1185">Reference proteome</keyword>
<evidence type="ECO:0000256" key="2">
    <source>
        <dbReference type="ARBA" id="ARBA00022490"/>
    </source>
</evidence>
<evidence type="ECO:0000256" key="4">
    <source>
        <dbReference type="ARBA" id="ARBA00023125"/>
    </source>
</evidence>
<dbReference type="PANTHER" id="PTHR33164:SF5">
    <property type="entry name" value="ORGANIC HYDROPEROXIDE RESISTANCE TRANSCRIPTIONAL REGULATOR"/>
    <property type="match status" value="1"/>
</dbReference>
<keyword evidence="4" id="KW-0238">DNA-binding</keyword>
<dbReference type="EMBL" id="CP011388">
    <property type="protein sequence ID" value="ANE46580.1"/>
    <property type="molecule type" value="Genomic_DNA"/>
</dbReference>
<keyword evidence="5" id="KW-0804">Transcription</keyword>
<dbReference type="InterPro" id="IPR039422">
    <property type="entry name" value="MarR/SlyA-like"/>
</dbReference>
<dbReference type="PRINTS" id="PR00598">
    <property type="entry name" value="HTHMARR"/>
</dbReference>
<evidence type="ECO:0000256" key="5">
    <source>
        <dbReference type="ARBA" id="ARBA00023163"/>
    </source>
</evidence>
<dbReference type="KEGG" id="pswu:SY83_10180"/>
<accession>A0A172THT8</accession>
<dbReference type="STRING" id="1178515.SY83_10180"/>
<sequence>MKRVEDDVLKLENQLCFSVYACSREIIKLYRPILDELGLTYTQYVTMLALWERDGVTVKELGQQLYLDSGTLTPLLKKLEGMGLVTRTREKADERNVNIGLTEKGAALKAQAQEVPDKLFGIAGIELKEALEVQAKVKSMLKKMQDFQGK</sequence>
<evidence type="ECO:0000259" key="6">
    <source>
        <dbReference type="PROSITE" id="PS50995"/>
    </source>
</evidence>
<dbReference type="PROSITE" id="PS50995">
    <property type="entry name" value="HTH_MARR_2"/>
    <property type="match status" value="1"/>
</dbReference>
<keyword evidence="3" id="KW-0805">Transcription regulation</keyword>
<evidence type="ECO:0000313" key="8">
    <source>
        <dbReference type="Proteomes" id="UP000076927"/>
    </source>
</evidence>
<comment type="subcellular location">
    <subcellularLocation>
        <location evidence="1">Cytoplasm</location>
    </subcellularLocation>
</comment>
<dbReference type="GO" id="GO:0003700">
    <property type="term" value="F:DNA-binding transcription factor activity"/>
    <property type="evidence" value="ECO:0007669"/>
    <property type="project" value="InterPro"/>
</dbReference>
<dbReference type="Proteomes" id="UP000076927">
    <property type="component" value="Chromosome"/>
</dbReference>
<gene>
    <name evidence="7" type="ORF">SY83_10180</name>
</gene>
<dbReference type="PATRIC" id="fig|1178515.4.peg.2040"/>